<keyword evidence="2" id="KW-1185">Reference proteome</keyword>
<dbReference type="EMBL" id="CAXKWB010000500">
    <property type="protein sequence ID" value="CAL4061033.1"/>
    <property type="molecule type" value="Genomic_DNA"/>
</dbReference>
<proteinExistence type="predicted"/>
<gene>
    <name evidence="1" type="ORF">MNOR_LOCUS1783</name>
</gene>
<evidence type="ECO:0000313" key="2">
    <source>
        <dbReference type="Proteomes" id="UP001497623"/>
    </source>
</evidence>
<reference evidence="1 2" key="1">
    <citation type="submission" date="2024-05" db="EMBL/GenBank/DDBJ databases">
        <authorList>
            <person name="Wallberg A."/>
        </authorList>
    </citation>
    <scope>NUCLEOTIDE SEQUENCE [LARGE SCALE GENOMIC DNA]</scope>
</reference>
<comment type="caution">
    <text evidence="1">The sequence shown here is derived from an EMBL/GenBank/DDBJ whole genome shotgun (WGS) entry which is preliminary data.</text>
</comment>
<dbReference type="AlphaFoldDB" id="A0AAV2PPL7"/>
<accession>A0AAV2PPL7</accession>
<organism evidence="1 2">
    <name type="scientific">Meganyctiphanes norvegica</name>
    <name type="common">Northern krill</name>
    <name type="synonym">Thysanopoda norvegica</name>
    <dbReference type="NCBI Taxonomy" id="48144"/>
    <lineage>
        <taxon>Eukaryota</taxon>
        <taxon>Metazoa</taxon>
        <taxon>Ecdysozoa</taxon>
        <taxon>Arthropoda</taxon>
        <taxon>Crustacea</taxon>
        <taxon>Multicrustacea</taxon>
        <taxon>Malacostraca</taxon>
        <taxon>Eumalacostraca</taxon>
        <taxon>Eucarida</taxon>
        <taxon>Euphausiacea</taxon>
        <taxon>Euphausiidae</taxon>
        <taxon>Meganyctiphanes</taxon>
    </lineage>
</organism>
<name>A0AAV2PPL7_MEGNR</name>
<sequence length="192" mass="22137">MGGKGSKGVSDAYVRDTVNNKLEEQMKRHKIDLENLRTSMVSPEEADAKAQMAAREAALATKDELEAMIGERLTGDEVSRLIKETNDISQMRLQADMAEKFNVVHKEIHDVQAQVRQHGDEMKIMWKQREEDTKVLHQAIQSNTQALFKIMERQDKAVTESNKKFEQMMLTQTEDRKDTNEKIMLLMEQQSK</sequence>
<evidence type="ECO:0000313" key="1">
    <source>
        <dbReference type="EMBL" id="CAL4061033.1"/>
    </source>
</evidence>
<feature type="non-terminal residue" evidence="1">
    <location>
        <position position="192"/>
    </location>
</feature>
<dbReference type="Proteomes" id="UP001497623">
    <property type="component" value="Unassembled WGS sequence"/>
</dbReference>
<protein>
    <submittedName>
        <fullName evidence="1">Uncharacterized protein</fullName>
    </submittedName>
</protein>